<evidence type="ECO:0000256" key="5">
    <source>
        <dbReference type="ARBA" id="ARBA00023014"/>
    </source>
</evidence>
<evidence type="ECO:0000256" key="4">
    <source>
        <dbReference type="ARBA" id="ARBA00023004"/>
    </source>
</evidence>
<keyword evidence="5" id="KW-0411">Iron-sulfur</keyword>
<dbReference type="InterPro" id="IPR039650">
    <property type="entry name" value="HdrA-like"/>
</dbReference>
<evidence type="ECO:0000256" key="1">
    <source>
        <dbReference type="ARBA" id="ARBA00022485"/>
    </source>
</evidence>
<dbReference type="KEGG" id="spib:G8759_26525"/>
<dbReference type="Proteomes" id="UP000501802">
    <property type="component" value="Chromosome"/>
</dbReference>
<dbReference type="GO" id="GO:0016491">
    <property type="term" value="F:oxidoreductase activity"/>
    <property type="evidence" value="ECO:0007669"/>
    <property type="project" value="UniProtKB-KW"/>
</dbReference>
<dbReference type="InterPro" id="IPR036188">
    <property type="entry name" value="FAD/NAD-bd_sf"/>
</dbReference>
<reference evidence="6 7" key="1">
    <citation type="submission" date="2020-03" db="EMBL/GenBank/DDBJ databases">
        <authorList>
            <person name="Kim M.K."/>
        </authorList>
    </citation>
    <scope>NUCLEOTIDE SEQUENCE [LARGE SCALE GENOMIC DNA]</scope>
    <source>
        <strain evidence="6 7">BT328</strain>
    </source>
</reference>
<dbReference type="Pfam" id="PF12831">
    <property type="entry name" value="FAD_oxidored"/>
    <property type="match status" value="1"/>
</dbReference>
<evidence type="ECO:0000313" key="6">
    <source>
        <dbReference type="EMBL" id="QIP15933.1"/>
    </source>
</evidence>
<keyword evidence="2" id="KW-0479">Metal-binding</keyword>
<keyword evidence="4" id="KW-0408">Iron</keyword>
<dbReference type="AlphaFoldDB" id="A0A6G9AUP5"/>
<evidence type="ECO:0000256" key="2">
    <source>
        <dbReference type="ARBA" id="ARBA00022723"/>
    </source>
</evidence>
<dbReference type="GO" id="GO:0046872">
    <property type="term" value="F:metal ion binding"/>
    <property type="evidence" value="ECO:0007669"/>
    <property type="project" value="UniProtKB-KW"/>
</dbReference>
<accession>A0A6G9AUP5</accession>
<dbReference type="GO" id="GO:0051539">
    <property type="term" value="F:4 iron, 4 sulfur cluster binding"/>
    <property type="evidence" value="ECO:0007669"/>
    <property type="project" value="UniProtKB-KW"/>
</dbReference>
<keyword evidence="1" id="KW-0004">4Fe-4S</keyword>
<organism evidence="6 7">
    <name type="scientific">Spirosoma aureum</name>
    <dbReference type="NCBI Taxonomy" id="2692134"/>
    <lineage>
        <taxon>Bacteria</taxon>
        <taxon>Pseudomonadati</taxon>
        <taxon>Bacteroidota</taxon>
        <taxon>Cytophagia</taxon>
        <taxon>Cytophagales</taxon>
        <taxon>Cytophagaceae</taxon>
        <taxon>Spirosoma</taxon>
    </lineage>
</organism>
<evidence type="ECO:0000256" key="3">
    <source>
        <dbReference type="ARBA" id="ARBA00023002"/>
    </source>
</evidence>
<name>A0A6G9AUP5_9BACT</name>
<dbReference type="PANTHER" id="PTHR43498">
    <property type="entry name" value="FERREDOXIN:COB-COM HETERODISULFIDE REDUCTASE SUBUNIT A"/>
    <property type="match status" value="1"/>
</dbReference>
<evidence type="ECO:0000313" key="7">
    <source>
        <dbReference type="Proteomes" id="UP000501802"/>
    </source>
</evidence>
<dbReference type="RefSeq" id="WP_167215166.1">
    <property type="nucleotide sequence ID" value="NZ_CP050063.1"/>
</dbReference>
<proteinExistence type="predicted"/>
<keyword evidence="3" id="KW-0560">Oxidoreductase</keyword>
<keyword evidence="7" id="KW-1185">Reference proteome</keyword>
<protein>
    <submittedName>
        <fullName evidence="6">FAD-dependent oxidoreductase</fullName>
    </submittedName>
</protein>
<dbReference type="PANTHER" id="PTHR43498:SF1">
    <property type="entry name" value="COB--COM HETERODISULFIDE REDUCTASE IRON-SULFUR SUBUNIT A"/>
    <property type="match status" value="1"/>
</dbReference>
<sequence>MSKSTLLLFFPICCLLTFLPGYTVIKTNPALIRKADVIVYGGTSAAVIAAVQVQKMGKSVIVVSPDTHLGGLSSGGLGFTDTGNKEVIGGLSREFYQRLYQHYQKTDSWKWQKKEEYGNKGQGTPAIDGNSRTMWIFEPHAAEQVFEDFVKEYHIPIYRDEWLDRSKTGITKSAGVVHSFRTVKGTVYEGKMFIDATYEGDLMAAAGIKYHVGREANSVYGEKWNGVETEVFQHGHYFKANVSPYVVAGDPKSGLLPEVSPNPPGEKGDGDNKIQAYCFRMCLSNHPGNRVPFPKPAGYNPNRYELLARVFATGWRETFDKFDPIPNRKTDTNNHGPFSTDYLGKNYDYPEATYQRRKQIIKDHELYQKGLMYFLSNDPRVPDDVQAKMKQWGLAKDEFTENGNWPRQLYIREARRMLGEFVMTEEDVLAKTSVPDPIGMGSYSLDAHNAQRYVKKDGYVQNEGDIGVHPDKPYSIAYGSILPKENECKNVLVPVCVSSSHIAFGSIRMEPVFMILGQSAATAAVLAIDNKVSPQKLPYEKLQAVLLKDKQRLTL</sequence>
<dbReference type="SUPFAM" id="SSF51905">
    <property type="entry name" value="FAD/NAD(P)-binding domain"/>
    <property type="match status" value="1"/>
</dbReference>
<gene>
    <name evidence="6" type="ORF">G8759_26525</name>
</gene>
<dbReference type="EMBL" id="CP050063">
    <property type="protein sequence ID" value="QIP15933.1"/>
    <property type="molecule type" value="Genomic_DNA"/>
</dbReference>